<keyword evidence="3" id="KW-1185">Reference proteome</keyword>
<dbReference type="OrthoDB" id="7362854at2"/>
<dbReference type="InterPro" id="IPR007420">
    <property type="entry name" value="DUF465"/>
</dbReference>
<dbReference type="Pfam" id="PF04325">
    <property type="entry name" value="DUF465"/>
    <property type="match status" value="1"/>
</dbReference>
<organism evidence="2 3">
    <name type="scientific">Phaeobacter italicus</name>
    <dbReference type="NCBI Taxonomy" id="481446"/>
    <lineage>
        <taxon>Bacteria</taxon>
        <taxon>Pseudomonadati</taxon>
        <taxon>Pseudomonadota</taxon>
        <taxon>Alphaproteobacteria</taxon>
        <taxon>Rhodobacterales</taxon>
        <taxon>Roseobacteraceae</taxon>
        <taxon>Phaeobacter</taxon>
    </lineage>
</organism>
<feature type="compositionally biased region" description="Basic and acidic residues" evidence="1">
    <location>
        <begin position="23"/>
        <end position="34"/>
    </location>
</feature>
<name>A0A0H5CZB0_9RHOB</name>
<dbReference type="GeneID" id="78397051"/>
<accession>A0A0H5CZB0</accession>
<protein>
    <recommendedName>
        <fullName evidence="4">DUF465 domain-containing protein</fullName>
    </recommendedName>
</protein>
<dbReference type="InterPro" id="IPR038444">
    <property type="entry name" value="DUF465_sf"/>
</dbReference>
<evidence type="ECO:0000256" key="1">
    <source>
        <dbReference type="SAM" id="MobiDB-lite"/>
    </source>
</evidence>
<sequence>MSLSSHLTELKKKHEHLSMVVEDAQRSPSTDRLEIASMKKQKLKLKEEIERLTAS</sequence>
<dbReference type="EMBL" id="CVRL01000013">
    <property type="protein sequence ID" value="CRL10201.1"/>
    <property type="molecule type" value="Genomic_DNA"/>
</dbReference>
<dbReference type="AlphaFoldDB" id="A0A0H5CZB0"/>
<evidence type="ECO:0000313" key="3">
    <source>
        <dbReference type="Proteomes" id="UP000043764"/>
    </source>
</evidence>
<dbReference type="Proteomes" id="UP000043764">
    <property type="component" value="Unassembled WGS sequence"/>
</dbReference>
<dbReference type="RefSeq" id="WP_008561393.1">
    <property type="nucleotide sequence ID" value="NZ_BSKQ01000001.1"/>
</dbReference>
<gene>
    <name evidence="2" type="ORF">NIT7321_01045</name>
</gene>
<dbReference type="STRING" id="481446.NIT7645_02398"/>
<feature type="region of interest" description="Disordered" evidence="1">
    <location>
        <begin position="1"/>
        <end position="35"/>
    </location>
</feature>
<dbReference type="Gene3D" id="6.10.280.50">
    <property type="match status" value="1"/>
</dbReference>
<evidence type="ECO:0000313" key="2">
    <source>
        <dbReference type="EMBL" id="CRL10201.1"/>
    </source>
</evidence>
<proteinExistence type="predicted"/>
<reference evidence="2 3" key="1">
    <citation type="submission" date="2015-05" db="EMBL/GenBank/DDBJ databases">
        <authorList>
            <person name="Rodrigo-Torres Lidia"/>
            <person name="Arahal R.David."/>
        </authorList>
    </citation>
    <scope>NUCLEOTIDE SEQUENCE [LARGE SCALE GENOMIC DNA]</scope>
    <source>
        <strain evidence="2 3">CECT 7321</strain>
    </source>
</reference>
<evidence type="ECO:0008006" key="4">
    <source>
        <dbReference type="Google" id="ProtNLM"/>
    </source>
</evidence>